<feature type="signal peptide" evidence="3">
    <location>
        <begin position="1"/>
        <end position="17"/>
    </location>
</feature>
<name>A0A9Q0ELF9_9TELE</name>
<keyword evidence="3" id="KW-0732">Signal</keyword>
<evidence type="ECO:0000313" key="5">
    <source>
        <dbReference type="Proteomes" id="UP001148018"/>
    </source>
</evidence>
<organism evidence="4 5">
    <name type="scientific">Muraenolepis orangiensis</name>
    <name type="common">Patagonian moray cod</name>
    <dbReference type="NCBI Taxonomy" id="630683"/>
    <lineage>
        <taxon>Eukaryota</taxon>
        <taxon>Metazoa</taxon>
        <taxon>Chordata</taxon>
        <taxon>Craniata</taxon>
        <taxon>Vertebrata</taxon>
        <taxon>Euteleostomi</taxon>
        <taxon>Actinopterygii</taxon>
        <taxon>Neopterygii</taxon>
        <taxon>Teleostei</taxon>
        <taxon>Neoteleostei</taxon>
        <taxon>Acanthomorphata</taxon>
        <taxon>Zeiogadaria</taxon>
        <taxon>Gadariae</taxon>
        <taxon>Gadiformes</taxon>
        <taxon>Muraenolepidoidei</taxon>
        <taxon>Muraenolepididae</taxon>
        <taxon>Muraenolepis</taxon>
    </lineage>
</organism>
<dbReference type="SUPFAM" id="SSF49265">
    <property type="entry name" value="Fibronectin type III"/>
    <property type="match status" value="1"/>
</dbReference>
<evidence type="ECO:0000313" key="4">
    <source>
        <dbReference type="EMBL" id="KAJ3607638.1"/>
    </source>
</evidence>
<feature type="transmembrane region" description="Helical" evidence="2">
    <location>
        <begin position="209"/>
        <end position="229"/>
    </location>
</feature>
<feature type="region of interest" description="Disordered" evidence="1">
    <location>
        <begin position="290"/>
        <end position="346"/>
    </location>
</feature>
<dbReference type="AlphaFoldDB" id="A0A9Q0ELF9"/>
<accession>A0A9Q0ELF9</accession>
<reference evidence="4" key="1">
    <citation type="submission" date="2022-07" db="EMBL/GenBank/DDBJ databases">
        <title>Chromosome-level genome of Muraenolepis orangiensis.</title>
        <authorList>
            <person name="Kim J."/>
        </authorList>
    </citation>
    <scope>NUCLEOTIDE SEQUENCE</scope>
    <source>
        <strain evidence="4">KU_S4_2022</strain>
        <tissue evidence="4">Muscle</tissue>
    </source>
</reference>
<evidence type="ECO:0000256" key="2">
    <source>
        <dbReference type="SAM" id="Phobius"/>
    </source>
</evidence>
<evidence type="ECO:0000256" key="1">
    <source>
        <dbReference type="SAM" id="MobiDB-lite"/>
    </source>
</evidence>
<dbReference type="Gene3D" id="2.60.40.10">
    <property type="entry name" value="Immunoglobulins"/>
    <property type="match status" value="1"/>
</dbReference>
<feature type="compositionally biased region" description="Basic and acidic residues" evidence="1">
    <location>
        <begin position="308"/>
        <end position="319"/>
    </location>
</feature>
<dbReference type="InterPro" id="IPR036116">
    <property type="entry name" value="FN3_sf"/>
</dbReference>
<protein>
    <recommendedName>
        <fullName evidence="6">Fibronectin type-III domain-containing protein</fullName>
    </recommendedName>
</protein>
<dbReference type="Proteomes" id="UP001148018">
    <property type="component" value="Unassembled WGS sequence"/>
</dbReference>
<dbReference type="OrthoDB" id="8939865at2759"/>
<evidence type="ECO:0008006" key="6">
    <source>
        <dbReference type="Google" id="ProtNLM"/>
    </source>
</evidence>
<feature type="region of interest" description="Disordered" evidence="1">
    <location>
        <begin position="387"/>
        <end position="419"/>
    </location>
</feature>
<feature type="chain" id="PRO_5040292100" description="Fibronectin type-III domain-containing protein" evidence="3">
    <location>
        <begin position="18"/>
        <end position="434"/>
    </location>
</feature>
<dbReference type="EMBL" id="JANIIK010000040">
    <property type="protein sequence ID" value="KAJ3607638.1"/>
    <property type="molecule type" value="Genomic_DNA"/>
</dbReference>
<dbReference type="InterPro" id="IPR013783">
    <property type="entry name" value="Ig-like_fold"/>
</dbReference>
<keyword evidence="2" id="KW-0472">Membrane</keyword>
<gene>
    <name evidence="4" type="ORF">NHX12_024689</name>
</gene>
<evidence type="ECO:0000256" key="3">
    <source>
        <dbReference type="SAM" id="SignalP"/>
    </source>
</evidence>
<comment type="caution">
    <text evidence="4">The sequence shown here is derived from an EMBL/GenBank/DDBJ whole genome shotgun (WGS) entry which is preliminary data.</text>
</comment>
<keyword evidence="5" id="KW-1185">Reference proteome</keyword>
<sequence length="434" mass="49091">MLWSVAWLLMSAKLTSPVHHPPSTESNHNLICENDYLFTIRCSLTIDETTDEQPDTSKYRLELEDDVMVLDEVVHRCELKEAAGGGGRRVCSIDRRDKHNDSMTFMMGDKVKVSLCLNEDGKPSVVALNAGQFLFSWNSSYEEYLPHVYLCDYLTYHLEMDREGHTTDNGSSRLLVLELEEPRFTAEVEEFTPDAEYTVRVRTVGLDKGLITIIILCVLAPVLVLLGSIPIMKLKKRRFIPTPVLHYTPLSNHYQGVIKSWVVASSVDTDPIKTENIARIDVLAESVDVPAEEDSGKARHHSGVPPEPARHVPPPDRTHGYAVTPGPDAKRPLGGTRERRRRGGGLRLLPLQRGLPGRLRRRGGPLPVVQERVLHLVRHAVRPVPRELRPRRGGTPLRRREPRRLQKGGRGLPERRSAAERHRLRICDKPIYPL</sequence>
<keyword evidence="2" id="KW-1133">Transmembrane helix</keyword>
<keyword evidence="2" id="KW-0812">Transmembrane</keyword>
<proteinExistence type="predicted"/>